<evidence type="ECO:0000256" key="2">
    <source>
        <dbReference type="ARBA" id="ARBA00008921"/>
    </source>
</evidence>
<evidence type="ECO:0000256" key="3">
    <source>
        <dbReference type="ARBA" id="ARBA00022692"/>
    </source>
</evidence>
<evidence type="ECO:0000256" key="6">
    <source>
        <dbReference type="ARBA" id="ARBA00022989"/>
    </source>
</evidence>
<evidence type="ECO:0000256" key="1">
    <source>
        <dbReference type="ARBA" id="ARBA00004479"/>
    </source>
</evidence>
<dbReference type="GO" id="GO:0005886">
    <property type="term" value="C:plasma membrane"/>
    <property type="evidence" value="ECO:0007669"/>
    <property type="project" value="UniProtKB-ARBA"/>
</dbReference>
<gene>
    <name evidence="14" type="primary">LOC105908929</name>
</gene>
<evidence type="ECO:0000256" key="8">
    <source>
        <dbReference type="ARBA" id="ARBA00023170"/>
    </source>
</evidence>
<dbReference type="SUPFAM" id="SSF49265">
    <property type="entry name" value="Fibronectin type III"/>
    <property type="match status" value="3"/>
</dbReference>
<feature type="domain" description="Fibronectin type-III" evidence="12">
    <location>
        <begin position="487"/>
        <end position="581"/>
    </location>
</feature>
<evidence type="ECO:0000256" key="7">
    <source>
        <dbReference type="ARBA" id="ARBA00023136"/>
    </source>
</evidence>
<dbReference type="Pfam" id="PF17971">
    <property type="entry name" value="LIFR_D2"/>
    <property type="match status" value="1"/>
</dbReference>
<sequence>MIASLLLSALLFKAVQGTLNKPLRIDARGDSRSKMIHVSWTDEPSLLGTLENVTYDFEVYYTGQNETVHRDSVEIRSNLTVTHNWQWISPLPLECLPHSVKLRVRHLNNVSEWTDHRKVSGSGYDHSSKMMIYPQDDVALADSKNKFCCIIPYGTNISDFTYNGQSMQSMNHTHIDQTYIFDVTMEPSTSGGDELYCELNNGVGDGSTVFVTFIPEVDNLTCETRNLRVVECSWTQGQDKNLKGRQATRYTLNGSPCETIEHRRCAIGIDPNQGELVWKLTAQNNISNTSFTDSADPRHRVYLRAPQHPSTSQINSRNASLQWHWPDADLGSLPMRCQVKRTRPNKGEDVREETGVGLHSVALRELHPYTRYSVQVRCTSGEHFWRWGDWSEKVSFETKEDIPQAVDVWMTVDSKNRSFVVWKKLAAEQSHGKLTKYQLSWDGSDKGLEPTEHCYNMGTASADKRVSITALNTAGPSQPSTIMAPSQPADVETTRVSGTGGSLGLSWDSGAGASCGYVLDWFPVGGQDDCSIQWIKIPAANTSTRINSGLEDGVRYTVSLYACTLDAPELLQRWEAYGQEQAPAEAPTVHAVQDGQDVLLTWDEIALEKQRGFIMGYMINYSLSSSSTGQDKTEIVNGSESRMEKRIPNLRADTYVFRISAFTSGGEGPATTTTVTLTSQAYKIIVISIISLGGVVTLVLLSTILCYRKRAWLKGKVYPDIPAPQLDWSNTKGIHDCGLFKIPDEQVEYMMAPSLKVNDVSLKVTNNVTPNVYMPLYTNVTDLQPSDPTDGDFGSSPLLENPTYNRLVVSGTAVDDAPPATTVDIEGYKPQELRTSPLLASCVDSSYQALEDVCRRGPPQMTWNTHLESDNNIPVGLVGDPISVNSSQRLLGNP</sequence>
<dbReference type="SMART" id="SM00060">
    <property type="entry name" value="FN3"/>
    <property type="match status" value="3"/>
</dbReference>
<dbReference type="Pfam" id="PF25552">
    <property type="entry name" value="LIFR_D4"/>
    <property type="match status" value="1"/>
</dbReference>
<keyword evidence="4 11" id="KW-0732">Signal</keyword>
<organism evidence="13 14">
    <name type="scientific">Clupea harengus</name>
    <name type="common">Atlantic herring</name>
    <dbReference type="NCBI Taxonomy" id="7950"/>
    <lineage>
        <taxon>Eukaryota</taxon>
        <taxon>Metazoa</taxon>
        <taxon>Chordata</taxon>
        <taxon>Craniata</taxon>
        <taxon>Vertebrata</taxon>
        <taxon>Euteleostomi</taxon>
        <taxon>Actinopterygii</taxon>
        <taxon>Neopterygii</taxon>
        <taxon>Teleostei</taxon>
        <taxon>Clupei</taxon>
        <taxon>Clupeiformes</taxon>
        <taxon>Clupeoidei</taxon>
        <taxon>Clupeidae</taxon>
        <taxon>Clupea</taxon>
    </lineage>
</organism>
<feature type="domain" description="Fibronectin type-III" evidence="12">
    <location>
        <begin position="583"/>
        <end position="681"/>
    </location>
</feature>
<keyword evidence="7 10" id="KW-0472">Membrane</keyword>
<evidence type="ECO:0000256" key="5">
    <source>
        <dbReference type="ARBA" id="ARBA00022737"/>
    </source>
</evidence>
<dbReference type="KEGG" id="char:105908929"/>
<protein>
    <submittedName>
        <fullName evidence="14">Leukemia inhibitory factor receptor-like</fullName>
    </submittedName>
</protein>
<comment type="subcellular location">
    <subcellularLocation>
        <location evidence="1">Membrane</location>
        <topology evidence="1">Single-pass type I membrane protein</topology>
    </subcellularLocation>
</comment>
<dbReference type="InterPro" id="IPR036116">
    <property type="entry name" value="FN3_sf"/>
</dbReference>
<evidence type="ECO:0000256" key="9">
    <source>
        <dbReference type="ARBA" id="ARBA00023180"/>
    </source>
</evidence>
<dbReference type="PANTHER" id="PTHR48423">
    <property type="entry name" value="INTERLEUKIN-27 RECEPTOR SUBUNIT ALPHA"/>
    <property type="match status" value="1"/>
</dbReference>
<feature type="domain" description="Fibronectin type-III" evidence="12">
    <location>
        <begin position="305"/>
        <end position="401"/>
    </location>
</feature>
<evidence type="ECO:0000256" key="10">
    <source>
        <dbReference type="SAM" id="Phobius"/>
    </source>
</evidence>
<feature type="transmembrane region" description="Helical" evidence="10">
    <location>
        <begin position="684"/>
        <end position="707"/>
    </location>
</feature>
<dbReference type="GeneID" id="105908929"/>
<dbReference type="RefSeq" id="XP_031434347.1">
    <property type="nucleotide sequence ID" value="XM_031578487.1"/>
</dbReference>
<dbReference type="CDD" id="cd00063">
    <property type="entry name" value="FN3"/>
    <property type="match status" value="3"/>
</dbReference>
<dbReference type="Proteomes" id="UP000515152">
    <property type="component" value="Chromosome 12"/>
</dbReference>
<comment type="similarity">
    <text evidence="2">Belongs to the type I cytokine receptor family. Type 2 subfamily.</text>
</comment>
<dbReference type="InterPro" id="IPR013783">
    <property type="entry name" value="Ig-like_fold"/>
</dbReference>
<accession>A0A6P8GFW8</accession>
<evidence type="ECO:0000313" key="14">
    <source>
        <dbReference type="RefSeq" id="XP_031434347.1"/>
    </source>
</evidence>
<keyword evidence="3 10" id="KW-0812">Transmembrane</keyword>
<reference evidence="14" key="1">
    <citation type="submission" date="2025-08" db="UniProtKB">
        <authorList>
            <consortium name="RefSeq"/>
        </authorList>
    </citation>
    <scope>IDENTIFICATION</scope>
</reference>
<keyword evidence="6 10" id="KW-1133">Transmembrane helix</keyword>
<dbReference type="PROSITE" id="PS50853">
    <property type="entry name" value="FN3"/>
    <property type="match status" value="3"/>
</dbReference>
<keyword evidence="8" id="KW-0675">Receptor</keyword>
<evidence type="ECO:0000256" key="4">
    <source>
        <dbReference type="ARBA" id="ARBA00022729"/>
    </source>
</evidence>
<dbReference type="InterPro" id="IPR040817">
    <property type="entry name" value="LIFR_D2"/>
</dbReference>
<dbReference type="AlphaFoldDB" id="A0A6P8GFW8"/>
<dbReference type="OrthoDB" id="6382334at2759"/>
<keyword evidence="13" id="KW-1185">Reference proteome</keyword>
<proteinExistence type="inferred from homology"/>
<dbReference type="InterPro" id="IPR003961">
    <property type="entry name" value="FN3_dom"/>
</dbReference>
<keyword evidence="9" id="KW-0325">Glycoprotein</keyword>
<dbReference type="Pfam" id="PF00041">
    <property type="entry name" value="fn3"/>
    <property type="match status" value="1"/>
</dbReference>
<evidence type="ECO:0000313" key="13">
    <source>
        <dbReference type="Proteomes" id="UP000515152"/>
    </source>
</evidence>
<feature type="chain" id="PRO_5027669944" evidence="11">
    <location>
        <begin position="18"/>
        <end position="894"/>
    </location>
</feature>
<dbReference type="InterPro" id="IPR052672">
    <property type="entry name" value="Type1_Cytokine_Rcpt_Type2"/>
</dbReference>
<evidence type="ECO:0000256" key="11">
    <source>
        <dbReference type="SAM" id="SignalP"/>
    </source>
</evidence>
<keyword evidence="5" id="KW-0677">Repeat</keyword>
<dbReference type="Gene3D" id="2.60.40.10">
    <property type="entry name" value="Immunoglobulins"/>
    <property type="match status" value="7"/>
</dbReference>
<dbReference type="PANTHER" id="PTHR48423:SF1">
    <property type="entry name" value="INTERLEUKIN-27 RECEPTOR SUBUNIT ALPHA"/>
    <property type="match status" value="1"/>
</dbReference>
<feature type="signal peptide" evidence="11">
    <location>
        <begin position="1"/>
        <end position="17"/>
    </location>
</feature>
<name>A0A6P8GFW8_CLUHA</name>
<evidence type="ECO:0000259" key="12">
    <source>
        <dbReference type="PROSITE" id="PS50853"/>
    </source>
</evidence>